<proteinExistence type="predicted"/>
<name>A0A0N9I6N7_9PSEU</name>
<keyword evidence="2" id="KW-1185">Reference proteome</keyword>
<dbReference type="RefSeq" id="WP_054292019.1">
    <property type="nucleotide sequence ID" value="NZ_CP012752.1"/>
</dbReference>
<organism evidence="1 2">
    <name type="scientific">Kibdelosporangium phytohabitans</name>
    <dbReference type="NCBI Taxonomy" id="860235"/>
    <lineage>
        <taxon>Bacteria</taxon>
        <taxon>Bacillati</taxon>
        <taxon>Actinomycetota</taxon>
        <taxon>Actinomycetes</taxon>
        <taxon>Pseudonocardiales</taxon>
        <taxon>Pseudonocardiaceae</taxon>
        <taxon>Kibdelosporangium</taxon>
    </lineage>
</organism>
<dbReference type="Proteomes" id="UP000063699">
    <property type="component" value="Chromosome"/>
</dbReference>
<accession>A0A0N9I6N7</accession>
<sequence length="94" mass="9508">MVAAPFDVWNGGEGERGVLVVDVVAARAGGGTAQVAEEAKVVDDITNGSGIQPRVATLGSVRRAVSGDAALELNMEELDLAIVAVQHVTAPLSA</sequence>
<dbReference type="KEGG" id="kphy:AOZ06_27325"/>
<evidence type="ECO:0000313" key="1">
    <source>
        <dbReference type="EMBL" id="ALG10116.1"/>
    </source>
</evidence>
<dbReference type="EMBL" id="CP012752">
    <property type="protein sequence ID" value="ALG10116.1"/>
    <property type="molecule type" value="Genomic_DNA"/>
</dbReference>
<reference evidence="1 2" key="1">
    <citation type="submission" date="2015-07" db="EMBL/GenBank/DDBJ databases">
        <title>Genome sequencing of Kibdelosporangium phytohabitans.</title>
        <authorList>
            <person name="Qin S."/>
            <person name="Xing K."/>
        </authorList>
    </citation>
    <scope>NUCLEOTIDE SEQUENCE [LARGE SCALE GENOMIC DNA]</scope>
    <source>
        <strain evidence="1 2">KLBMP1111</strain>
    </source>
</reference>
<gene>
    <name evidence="1" type="ORF">AOZ06_27325</name>
</gene>
<protein>
    <submittedName>
        <fullName evidence="1">Uncharacterized protein</fullName>
    </submittedName>
</protein>
<evidence type="ECO:0000313" key="2">
    <source>
        <dbReference type="Proteomes" id="UP000063699"/>
    </source>
</evidence>
<dbReference type="AlphaFoldDB" id="A0A0N9I6N7"/>